<dbReference type="Pfam" id="PF12728">
    <property type="entry name" value="HTH_17"/>
    <property type="match status" value="1"/>
</dbReference>
<feature type="domain" description="Helix-turn-helix" evidence="1">
    <location>
        <begin position="49"/>
        <end position="92"/>
    </location>
</feature>
<gene>
    <name evidence="2" type="ORF">EVA_22235</name>
</gene>
<organism evidence="2">
    <name type="scientific">gut metagenome</name>
    <dbReference type="NCBI Taxonomy" id="749906"/>
    <lineage>
        <taxon>unclassified sequences</taxon>
        <taxon>metagenomes</taxon>
        <taxon>organismal metagenomes</taxon>
    </lineage>
</organism>
<dbReference type="SUPFAM" id="SSF46955">
    <property type="entry name" value="Putative DNA-binding domain"/>
    <property type="match status" value="1"/>
</dbReference>
<evidence type="ECO:0000259" key="1">
    <source>
        <dbReference type="Pfam" id="PF12728"/>
    </source>
</evidence>
<evidence type="ECO:0000313" key="2">
    <source>
        <dbReference type="EMBL" id="EJW89635.1"/>
    </source>
</evidence>
<sequence>MNIQEIVNSGTAVQIVVNVLDLKEAFIAWNTELNNQKQQQPEDKLVPLEDVIKLLRVDKTTLWRWHKTGYLVKSKVGRKVYYKMSDVEKLMED</sequence>
<protein>
    <recommendedName>
        <fullName evidence="1">Helix-turn-helix domain-containing protein</fullName>
    </recommendedName>
</protein>
<dbReference type="EMBL" id="AMCI01009345">
    <property type="protein sequence ID" value="EJW89635.1"/>
    <property type="molecule type" value="Genomic_DNA"/>
</dbReference>
<comment type="caution">
    <text evidence="2">The sequence shown here is derived from an EMBL/GenBank/DDBJ whole genome shotgun (WGS) entry which is preliminary data.</text>
</comment>
<proteinExistence type="predicted"/>
<accession>J9BPZ7</accession>
<dbReference type="AlphaFoldDB" id="J9BPZ7"/>
<name>J9BPZ7_9ZZZZ</name>
<dbReference type="InterPro" id="IPR041657">
    <property type="entry name" value="HTH_17"/>
</dbReference>
<dbReference type="InterPro" id="IPR009061">
    <property type="entry name" value="DNA-bd_dom_put_sf"/>
</dbReference>
<reference evidence="2" key="1">
    <citation type="journal article" date="2012" name="PLoS ONE">
        <title>Gene sets for utilization of primary and secondary nutrition supplies in the distal gut of endangered iberian lynx.</title>
        <authorList>
            <person name="Alcaide M."/>
            <person name="Messina E."/>
            <person name="Richter M."/>
            <person name="Bargiela R."/>
            <person name="Peplies J."/>
            <person name="Huws S.A."/>
            <person name="Newbold C.J."/>
            <person name="Golyshin P.N."/>
            <person name="Simon M.A."/>
            <person name="Lopez G."/>
            <person name="Yakimov M.M."/>
            <person name="Ferrer M."/>
        </authorList>
    </citation>
    <scope>NUCLEOTIDE SEQUENCE</scope>
</reference>